<dbReference type="GO" id="GO:0003924">
    <property type="term" value="F:GTPase activity"/>
    <property type="evidence" value="ECO:0007669"/>
    <property type="project" value="InterPro"/>
</dbReference>
<keyword evidence="10" id="KW-1185">Reference proteome</keyword>
<sequence>MGKKNKPAPNLGRTLIKDRFGSTKGRKFVSDNSMLHTTEIQDGYDWGRLNLQSVTEESSFQEFLSTAELAGTEFQAEKLNIKFVNPRSNVGLLSKDEKKKVKDEHDKHKELLKIPRRPKWDSETSAGELDQNEREHFLQWRRSLAALQEEQGILMTPYEKNLEFWRQLWRVVERSDVVCQIVDARNPLMFWCEDLEKYVKEVSPNKMNIVLVNKADFLTEEQRKHWATYFAGVGVKVVFFSATLVTEELNNKEELDKTDLNDDNSDSEESENVSLTVVKKSIENLEHAVEENAQVLDKILNKIEEIVNKTSETHLSEINNSSELLSREQLIEQLKKVHTGPKVTPNITTIGLVGYPNVGKSSTINALMTCKKVSVSATPGKTKHFQTLFLDKDLMLCDCPGLVMPSFVFTKAEMVLNGILPIDQMRDHVPPTNLVSSLIPRHVMEDKYGIMLPQPLEGEDETRSPTAEELLNSYAYNRGFMTANGQPDNPRAARYILKDFMNGKLLFCNAPPTVPQKEYHFWPERQKIISNNKTVPPRAARAVKPFKTTTQDLDKVFFANKRQGAHIKGKLGISGIASSLNSDGSQSCSTNSLSMEKPWKKHQNKNKKEKLRRVYAHLDQH</sequence>
<dbReference type="CDD" id="cd01857">
    <property type="entry name" value="HSR1_MMR1"/>
    <property type="match status" value="1"/>
</dbReference>
<dbReference type="Proteomes" id="UP001154078">
    <property type="component" value="Chromosome 5"/>
</dbReference>
<dbReference type="InterPro" id="IPR027417">
    <property type="entry name" value="P-loop_NTPase"/>
</dbReference>
<dbReference type="EMBL" id="OV121136">
    <property type="protein sequence ID" value="CAH0558217.1"/>
    <property type="molecule type" value="Genomic_DNA"/>
</dbReference>
<keyword evidence="5" id="KW-0342">GTP-binding</keyword>
<feature type="domain" description="CP-type G" evidence="8">
    <location>
        <begin position="165"/>
        <end position="405"/>
    </location>
</feature>
<evidence type="ECO:0000313" key="9">
    <source>
        <dbReference type="EMBL" id="CAH0558217.1"/>
    </source>
</evidence>
<evidence type="ECO:0000256" key="4">
    <source>
        <dbReference type="ARBA" id="ARBA00022801"/>
    </source>
</evidence>
<dbReference type="PANTHER" id="PTHR45709">
    <property type="entry name" value="LARGE SUBUNIT GTPASE 1 HOMOLOG-RELATED"/>
    <property type="match status" value="1"/>
</dbReference>
<protein>
    <recommendedName>
        <fullName evidence="6">Large subunit GTPase 1 homolog</fullName>
    </recommendedName>
</protein>
<dbReference type="FunFam" id="1.10.1580.10:FF:000008">
    <property type="entry name" value="Large subunit GTPase 1"/>
    <property type="match status" value="1"/>
</dbReference>
<dbReference type="PANTHER" id="PTHR45709:SF2">
    <property type="entry name" value="LARGE SUBUNIT GTPASE 1 HOMOLOG"/>
    <property type="match status" value="1"/>
</dbReference>
<proteinExistence type="predicted"/>
<evidence type="ECO:0000256" key="6">
    <source>
        <dbReference type="ARBA" id="ARBA00040145"/>
    </source>
</evidence>
<feature type="region of interest" description="Disordered" evidence="7">
    <location>
        <begin position="581"/>
        <end position="609"/>
    </location>
</feature>
<dbReference type="GO" id="GO:0005829">
    <property type="term" value="C:cytosol"/>
    <property type="evidence" value="ECO:0007669"/>
    <property type="project" value="TreeGrafter"/>
</dbReference>
<evidence type="ECO:0000256" key="5">
    <source>
        <dbReference type="ARBA" id="ARBA00023134"/>
    </source>
</evidence>
<name>A0A9P0B7N0_BRAAE</name>
<dbReference type="GO" id="GO:0005525">
    <property type="term" value="F:GTP binding"/>
    <property type="evidence" value="ECO:0007669"/>
    <property type="project" value="UniProtKB-KW"/>
</dbReference>
<dbReference type="InterPro" id="IPR043358">
    <property type="entry name" value="GNL1-like"/>
</dbReference>
<organism evidence="9 10">
    <name type="scientific">Brassicogethes aeneus</name>
    <name type="common">Rape pollen beetle</name>
    <name type="synonym">Meligethes aeneus</name>
    <dbReference type="NCBI Taxonomy" id="1431903"/>
    <lineage>
        <taxon>Eukaryota</taxon>
        <taxon>Metazoa</taxon>
        <taxon>Ecdysozoa</taxon>
        <taxon>Arthropoda</taxon>
        <taxon>Hexapoda</taxon>
        <taxon>Insecta</taxon>
        <taxon>Pterygota</taxon>
        <taxon>Neoptera</taxon>
        <taxon>Endopterygota</taxon>
        <taxon>Coleoptera</taxon>
        <taxon>Polyphaga</taxon>
        <taxon>Cucujiformia</taxon>
        <taxon>Nitidulidae</taxon>
        <taxon>Meligethinae</taxon>
        <taxon>Brassicogethes</taxon>
    </lineage>
</organism>
<feature type="compositionally biased region" description="Polar residues" evidence="7">
    <location>
        <begin position="581"/>
        <end position="594"/>
    </location>
</feature>
<evidence type="ECO:0000259" key="8">
    <source>
        <dbReference type="PROSITE" id="PS51721"/>
    </source>
</evidence>
<evidence type="ECO:0000256" key="3">
    <source>
        <dbReference type="ARBA" id="ARBA00022741"/>
    </source>
</evidence>
<reference evidence="9" key="1">
    <citation type="submission" date="2021-12" db="EMBL/GenBank/DDBJ databases">
        <authorList>
            <person name="King R."/>
        </authorList>
    </citation>
    <scope>NUCLEOTIDE SEQUENCE</scope>
</reference>
<dbReference type="Pfam" id="PF01926">
    <property type="entry name" value="MMR_HSR1"/>
    <property type="match status" value="1"/>
</dbReference>
<evidence type="ECO:0000313" key="10">
    <source>
        <dbReference type="Proteomes" id="UP001154078"/>
    </source>
</evidence>
<dbReference type="PROSITE" id="PS51721">
    <property type="entry name" value="G_CP"/>
    <property type="match status" value="1"/>
</dbReference>
<keyword evidence="4" id="KW-0378">Hydrolase</keyword>
<dbReference type="SUPFAM" id="SSF52540">
    <property type="entry name" value="P-loop containing nucleoside triphosphate hydrolases"/>
    <property type="match status" value="1"/>
</dbReference>
<dbReference type="OrthoDB" id="61815at2759"/>
<dbReference type="GO" id="GO:0000054">
    <property type="term" value="P:ribosomal subunit export from nucleus"/>
    <property type="evidence" value="ECO:0007669"/>
    <property type="project" value="TreeGrafter"/>
</dbReference>
<gene>
    <name evidence="9" type="ORF">MELIAE_LOCUS8737</name>
</gene>
<accession>A0A9P0B7N0</accession>
<feature type="compositionally biased region" description="Basic residues" evidence="7">
    <location>
        <begin position="599"/>
        <end position="609"/>
    </location>
</feature>
<evidence type="ECO:0000256" key="2">
    <source>
        <dbReference type="ARBA" id="ARBA00022490"/>
    </source>
</evidence>
<evidence type="ECO:0000256" key="1">
    <source>
        <dbReference type="ARBA" id="ARBA00004496"/>
    </source>
</evidence>
<dbReference type="InterPro" id="IPR023179">
    <property type="entry name" value="GTP-bd_ortho_bundle_sf"/>
</dbReference>
<dbReference type="Gene3D" id="1.10.1580.10">
    <property type="match status" value="1"/>
</dbReference>
<comment type="subcellular location">
    <subcellularLocation>
        <location evidence="1">Cytoplasm</location>
    </subcellularLocation>
</comment>
<dbReference type="InterPro" id="IPR006073">
    <property type="entry name" value="GTP-bd"/>
</dbReference>
<evidence type="ECO:0000256" key="7">
    <source>
        <dbReference type="SAM" id="MobiDB-lite"/>
    </source>
</evidence>
<dbReference type="InterPro" id="IPR030378">
    <property type="entry name" value="G_CP_dom"/>
</dbReference>
<dbReference type="Gene3D" id="3.40.50.300">
    <property type="entry name" value="P-loop containing nucleotide triphosphate hydrolases"/>
    <property type="match status" value="1"/>
</dbReference>
<keyword evidence="2" id="KW-0963">Cytoplasm</keyword>
<keyword evidence="3" id="KW-0547">Nucleotide-binding</keyword>
<dbReference type="AlphaFoldDB" id="A0A9P0B7N0"/>